<dbReference type="InterPro" id="IPR010690">
    <property type="entry name" value="YqfD"/>
</dbReference>
<dbReference type="Proteomes" id="UP001198200">
    <property type="component" value="Unassembled WGS sequence"/>
</dbReference>
<keyword evidence="1" id="KW-0812">Transmembrane</keyword>
<dbReference type="AlphaFoldDB" id="A0AAE3E462"/>
<gene>
    <name evidence="2" type="ORF">LKD48_05055</name>
</gene>
<protein>
    <submittedName>
        <fullName evidence="2">Sporulation protein YqfD</fullName>
    </submittedName>
</protein>
<evidence type="ECO:0000256" key="1">
    <source>
        <dbReference type="SAM" id="Phobius"/>
    </source>
</evidence>
<keyword evidence="1" id="KW-1133">Transmembrane helix</keyword>
<evidence type="ECO:0000313" key="2">
    <source>
        <dbReference type="EMBL" id="MCC2221016.1"/>
    </source>
</evidence>
<keyword evidence="1" id="KW-0472">Membrane</keyword>
<accession>A0AAE3E462</accession>
<comment type="caution">
    <text evidence="2">The sequence shown here is derived from an EMBL/GenBank/DDBJ whole genome shotgun (WGS) entry which is preliminary data.</text>
</comment>
<dbReference type="Pfam" id="PF06898">
    <property type="entry name" value="YqfD"/>
    <property type="match status" value="1"/>
</dbReference>
<dbReference type="EMBL" id="JAJEQN010000009">
    <property type="protein sequence ID" value="MCC2221016.1"/>
    <property type="molecule type" value="Genomic_DNA"/>
</dbReference>
<organism evidence="2 3">
    <name type="scientific">Anthropogastromicrobium aceti</name>
    <dbReference type="NCBI Taxonomy" id="2981768"/>
    <lineage>
        <taxon>Bacteria</taxon>
        <taxon>Bacillati</taxon>
        <taxon>Bacillota</taxon>
        <taxon>Clostridia</taxon>
        <taxon>Lachnospirales</taxon>
        <taxon>Lachnospiraceae</taxon>
        <taxon>Anthropogastromicrobium</taxon>
    </lineage>
</organism>
<reference evidence="2 3" key="1">
    <citation type="submission" date="2021-10" db="EMBL/GenBank/DDBJ databases">
        <title>Anaerobic single-cell dispensing facilitates the cultivation of human gut bacteria.</title>
        <authorList>
            <person name="Afrizal A."/>
        </authorList>
    </citation>
    <scope>NUCLEOTIDE SEQUENCE [LARGE SCALE GENOMIC DNA]</scope>
    <source>
        <strain evidence="2 3">CLA-AA-H224</strain>
    </source>
</reference>
<evidence type="ECO:0000313" key="3">
    <source>
        <dbReference type="Proteomes" id="UP001198200"/>
    </source>
</evidence>
<keyword evidence="3" id="KW-1185">Reference proteome</keyword>
<name>A0AAE3E462_9FIRM</name>
<feature type="transmembrane region" description="Helical" evidence="1">
    <location>
        <begin position="85"/>
        <end position="105"/>
    </location>
</feature>
<sequence>MRNGWSNHVLISISGSETERFLNIVSFHGLVLYQVRRKPSGIEADVKAKDFLKLCCLRTKADVSIRILEKRGPYFLWKKTRKSRVGICCGILAFAALYVMSLFVWDIDFAGNMRYTDSYLLQFVKNEGYKPGMKISSVACDRLEKRLRNEFDDITWVSARLEGTRLVVEIEENNTASAKEKEQTPCSLKASKSGIIARMITRRGTPLVKKGDQVEKGDLLVSGLLPIYNDSQEIVGYEKTNASADVWIKYEENIEITIPRSQTVRHYTSKQVHSGLVLFGHRFCLPQSLMASDQEELYIEQHQWKLFEHFYLPFYNEEYCLMKYENATVCYDDESLKKQADQKYLEFIIQLEKLGVEIIENNVTIESGPKDYRMNVQFLLEANASEKCTLESQVQELQKQE</sequence>
<dbReference type="RefSeq" id="WP_308731403.1">
    <property type="nucleotide sequence ID" value="NZ_JAJEQN010000009.1"/>
</dbReference>
<proteinExistence type="predicted"/>